<sequence length="92" mass="9864">MPAPIIVASGLRPESLIAQTLLHAAGTGSMKAKAFNQSFAVGSHFIYQPCKLLRGGYPIKTVAEARDFNCGTIVEINREPFFVKTETLTPAG</sequence>
<dbReference type="AlphaFoldDB" id="G9Y0K4"/>
<evidence type="ECO:0000313" key="2">
    <source>
        <dbReference type="Proteomes" id="UP000005959"/>
    </source>
</evidence>
<accession>G9Y0K4</accession>
<comment type="caution">
    <text evidence="1">The sequence shown here is derived from an EMBL/GenBank/DDBJ whole genome shotgun (WGS) entry which is preliminary data.</text>
</comment>
<gene>
    <name evidence="1" type="ORF">HMPREF0454_00062</name>
</gene>
<dbReference type="EMBL" id="AGCI01000001">
    <property type="protein sequence ID" value="EHM48883.1"/>
    <property type="molecule type" value="Genomic_DNA"/>
</dbReference>
<dbReference type="HOGENOM" id="CLU_2409158_0_0_6"/>
<organism evidence="1 2">
    <name type="scientific">Hafnia alvei ATCC 51873</name>
    <dbReference type="NCBI Taxonomy" id="1002364"/>
    <lineage>
        <taxon>Bacteria</taxon>
        <taxon>Pseudomonadati</taxon>
        <taxon>Pseudomonadota</taxon>
        <taxon>Gammaproteobacteria</taxon>
        <taxon>Enterobacterales</taxon>
        <taxon>Hafniaceae</taxon>
        <taxon>Hafnia</taxon>
    </lineage>
</organism>
<name>G9Y0K4_HAFAL</name>
<reference evidence="1 2" key="1">
    <citation type="submission" date="2011-08" db="EMBL/GenBank/DDBJ databases">
        <authorList>
            <person name="Weinstock G."/>
            <person name="Sodergren E."/>
            <person name="Clifton S."/>
            <person name="Fulton L."/>
            <person name="Fulton B."/>
            <person name="Courtney L."/>
            <person name="Fronick C."/>
            <person name="Harrison M."/>
            <person name="Strong C."/>
            <person name="Farmer C."/>
            <person name="Delahaunty K."/>
            <person name="Markovic C."/>
            <person name="Hall O."/>
            <person name="Minx P."/>
            <person name="Tomlinson C."/>
            <person name="Mitreva M."/>
            <person name="Hou S."/>
            <person name="Chen J."/>
            <person name="Wollam A."/>
            <person name="Pepin K.H."/>
            <person name="Johnson M."/>
            <person name="Bhonagiri V."/>
            <person name="Zhang X."/>
            <person name="Suruliraj S."/>
            <person name="Warren W."/>
            <person name="Chinwalla A."/>
            <person name="Mardis E.R."/>
            <person name="Wilson R.K."/>
        </authorList>
    </citation>
    <scope>NUCLEOTIDE SEQUENCE [LARGE SCALE GENOMIC DNA]</scope>
    <source>
        <strain evidence="1 2">ATCC 51873</strain>
    </source>
</reference>
<proteinExistence type="predicted"/>
<dbReference type="Proteomes" id="UP000005959">
    <property type="component" value="Unassembled WGS sequence"/>
</dbReference>
<protein>
    <submittedName>
        <fullName evidence="1">Uncharacterized protein</fullName>
    </submittedName>
</protein>
<evidence type="ECO:0000313" key="1">
    <source>
        <dbReference type="EMBL" id="EHM48883.1"/>
    </source>
</evidence>